<dbReference type="RefSeq" id="WP_129887013.1">
    <property type="nucleotide sequence ID" value="NZ_CP035758.1"/>
</dbReference>
<evidence type="ECO:0000313" key="2">
    <source>
        <dbReference type="Proteomes" id="UP000290365"/>
    </source>
</evidence>
<dbReference type="EMBL" id="CP035758">
    <property type="protein sequence ID" value="QBD76330.1"/>
    <property type="molecule type" value="Genomic_DNA"/>
</dbReference>
<name>A0A4P6JMP3_KTERU</name>
<dbReference type="Proteomes" id="UP000290365">
    <property type="component" value="Chromosome"/>
</dbReference>
<dbReference type="AlphaFoldDB" id="A0A4P6JMP3"/>
<dbReference type="KEGG" id="kbs:EPA93_10050"/>
<protein>
    <submittedName>
        <fullName evidence="1">Uncharacterized protein</fullName>
    </submittedName>
</protein>
<keyword evidence="2" id="KW-1185">Reference proteome</keyword>
<sequence length="105" mass="12049">MALKRKPPRGNIRRVAPIDTNLRYSITSKADETVQCESFQERKLTLLFDRDPTIQEYRSQPLQFTFTDTQHKTRPNSDAKTNWSAVLSKLSKNSCHKGRKSPSPG</sequence>
<evidence type="ECO:0000313" key="1">
    <source>
        <dbReference type="EMBL" id="QBD76330.1"/>
    </source>
</evidence>
<organism evidence="1 2">
    <name type="scientific">Ktedonosporobacter rubrisoli</name>
    <dbReference type="NCBI Taxonomy" id="2509675"/>
    <lineage>
        <taxon>Bacteria</taxon>
        <taxon>Bacillati</taxon>
        <taxon>Chloroflexota</taxon>
        <taxon>Ktedonobacteria</taxon>
        <taxon>Ktedonobacterales</taxon>
        <taxon>Ktedonosporobacteraceae</taxon>
        <taxon>Ktedonosporobacter</taxon>
    </lineage>
</organism>
<proteinExistence type="predicted"/>
<gene>
    <name evidence="1" type="ORF">EPA93_10050</name>
</gene>
<accession>A0A4P6JMP3</accession>
<reference evidence="1 2" key="1">
    <citation type="submission" date="2019-01" db="EMBL/GenBank/DDBJ databases">
        <title>Ktedonosporobacter rubrisoli SCAWS-G2.</title>
        <authorList>
            <person name="Huang Y."/>
            <person name="Yan B."/>
        </authorList>
    </citation>
    <scope>NUCLEOTIDE SEQUENCE [LARGE SCALE GENOMIC DNA]</scope>
    <source>
        <strain evidence="1 2">SCAWS-G2</strain>
    </source>
</reference>